<evidence type="ECO:0000313" key="2">
    <source>
        <dbReference type="Proteomes" id="UP001165444"/>
    </source>
</evidence>
<organism evidence="1 2">
    <name type="scientific">Parabacteroides faecalis</name>
    <dbReference type="NCBI Taxonomy" id="2924040"/>
    <lineage>
        <taxon>Bacteria</taxon>
        <taxon>Pseudomonadati</taxon>
        <taxon>Bacteroidota</taxon>
        <taxon>Bacteroidia</taxon>
        <taxon>Bacteroidales</taxon>
        <taxon>Tannerellaceae</taxon>
        <taxon>Parabacteroides</taxon>
    </lineage>
</organism>
<reference evidence="1 2" key="1">
    <citation type="submission" date="2022-03" db="EMBL/GenBank/DDBJ databases">
        <title>Parabacteroides sp. nov. isolated from swine feces.</title>
        <authorList>
            <person name="Bak J.E."/>
        </authorList>
    </citation>
    <scope>NUCLEOTIDE SEQUENCE [LARGE SCALE GENOMIC DNA]</scope>
    <source>
        <strain evidence="1 2">AGMB00274</strain>
    </source>
</reference>
<sequence length="77" mass="8673">MRRCHADVQPPKETVSPHKHERLIHGIDGLAEFLGISKTKAMSLRKSGAIDQATTQLGRRLVFDPEKLMKLLEGKRV</sequence>
<name>A0ABT0C1C9_9BACT</name>
<comment type="caution">
    <text evidence="1">The sequence shown here is derived from an EMBL/GenBank/DDBJ whole genome shotgun (WGS) entry which is preliminary data.</text>
</comment>
<keyword evidence="2" id="KW-1185">Reference proteome</keyword>
<dbReference type="InterPro" id="IPR024363">
    <property type="entry name" value="DUF3853"/>
</dbReference>
<dbReference type="Proteomes" id="UP001165444">
    <property type="component" value="Unassembled WGS sequence"/>
</dbReference>
<accession>A0ABT0C1C9</accession>
<dbReference type="Pfam" id="PF12964">
    <property type="entry name" value="DUF3853"/>
    <property type="match status" value="1"/>
</dbReference>
<dbReference type="EMBL" id="JAKZMM010000018">
    <property type="protein sequence ID" value="MCJ2380675.1"/>
    <property type="molecule type" value="Genomic_DNA"/>
</dbReference>
<evidence type="ECO:0000313" key="1">
    <source>
        <dbReference type="EMBL" id="MCJ2380675.1"/>
    </source>
</evidence>
<proteinExistence type="predicted"/>
<gene>
    <name evidence="1" type="ORF">MUN53_08645</name>
</gene>
<protein>
    <submittedName>
        <fullName evidence="1">DUF3853 family protein</fullName>
    </submittedName>
</protein>